<sequence length="67" mass="7499">MVPKVFGPVLVKMLFATRQKLQTNSKDALAGLNEKSLDDRSHRGHHCTDKVQSRGGNVWVLFTASFE</sequence>
<reference evidence="1 2" key="1">
    <citation type="submission" date="2019-02" db="EMBL/GenBank/DDBJ databases">
        <title>Deep-cultivation of Planctomycetes and their phenomic and genomic characterization uncovers novel biology.</title>
        <authorList>
            <person name="Wiegand S."/>
            <person name="Jogler M."/>
            <person name="Boedeker C."/>
            <person name="Pinto D."/>
            <person name="Vollmers J."/>
            <person name="Rivas-Marin E."/>
            <person name="Kohn T."/>
            <person name="Peeters S.H."/>
            <person name="Heuer A."/>
            <person name="Rast P."/>
            <person name="Oberbeckmann S."/>
            <person name="Bunk B."/>
            <person name="Jeske O."/>
            <person name="Meyerdierks A."/>
            <person name="Storesund J.E."/>
            <person name="Kallscheuer N."/>
            <person name="Luecker S."/>
            <person name="Lage O.M."/>
            <person name="Pohl T."/>
            <person name="Merkel B.J."/>
            <person name="Hornburger P."/>
            <person name="Mueller R.-W."/>
            <person name="Bruemmer F."/>
            <person name="Labrenz M."/>
            <person name="Spormann A.M."/>
            <person name="Op den Camp H."/>
            <person name="Overmann J."/>
            <person name="Amann R."/>
            <person name="Jetten M.S.M."/>
            <person name="Mascher T."/>
            <person name="Medema M.H."/>
            <person name="Devos D.P."/>
            <person name="Kaster A.-K."/>
            <person name="Ovreas L."/>
            <person name="Rohde M."/>
            <person name="Galperin M.Y."/>
            <person name="Jogler C."/>
        </authorList>
    </citation>
    <scope>NUCLEOTIDE SEQUENCE [LARGE SCALE GENOMIC DNA]</scope>
    <source>
        <strain evidence="1 2">Mal48</strain>
    </source>
</reference>
<keyword evidence="2" id="KW-1185">Reference proteome</keyword>
<dbReference type="EMBL" id="CP036267">
    <property type="protein sequence ID" value="QDT35326.1"/>
    <property type="molecule type" value="Genomic_DNA"/>
</dbReference>
<dbReference type="AlphaFoldDB" id="A0A517QUL3"/>
<protein>
    <submittedName>
        <fullName evidence="1">Uncharacterized protein</fullName>
    </submittedName>
</protein>
<evidence type="ECO:0000313" key="1">
    <source>
        <dbReference type="EMBL" id="QDT35326.1"/>
    </source>
</evidence>
<accession>A0A517QUL3</accession>
<evidence type="ECO:0000313" key="2">
    <source>
        <dbReference type="Proteomes" id="UP000315724"/>
    </source>
</evidence>
<proteinExistence type="predicted"/>
<dbReference type="Proteomes" id="UP000315724">
    <property type="component" value="Chromosome"/>
</dbReference>
<name>A0A517QUL3_9PLAN</name>
<organism evidence="1 2">
    <name type="scientific">Thalassoglobus polymorphus</name>
    <dbReference type="NCBI Taxonomy" id="2527994"/>
    <lineage>
        <taxon>Bacteria</taxon>
        <taxon>Pseudomonadati</taxon>
        <taxon>Planctomycetota</taxon>
        <taxon>Planctomycetia</taxon>
        <taxon>Planctomycetales</taxon>
        <taxon>Planctomycetaceae</taxon>
        <taxon>Thalassoglobus</taxon>
    </lineage>
</organism>
<gene>
    <name evidence="1" type="ORF">Mal48_46020</name>
</gene>
<dbReference type="KEGG" id="tpol:Mal48_46020"/>